<protein>
    <submittedName>
        <fullName evidence="1">Uncharacterized protein</fullName>
    </submittedName>
</protein>
<name>A0A2T3AJ34_9PEZI</name>
<proteinExistence type="predicted"/>
<dbReference type="EMBL" id="KZ678384">
    <property type="protein sequence ID" value="PSR99428.1"/>
    <property type="molecule type" value="Genomic_DNA"/>
</dbReference>
<dbReference type="AlphaFoldDB" id="A0A2T3AJ34"/>
<gene>
    <name evidence="1" type="ORF">BD289DRAFT_39828</name>
</gene>
<evidence type="ECO:0000313" key="1">
    <source>
        <dbReference type="EMBL" id="PSR99428.1"/>
    </source>
</evidence>
<sequence length="185" mass="20233">MISRCERERAHISGPASIVQLAGRTQGSLSPPRVLAPRVIGHGLTSLPRRHGPNGLVGWLASVRVALPALLFLPSTCSPPWLETHWVGMPQTSGGTLSLIHINPDRPHMHPPHLQLQSLGNPRSTADPSRPWNRTSIDTRGLICPSFYCVGYLANTRNSWHSSFGGAFGGLFPMHIFQVCPAIFW</sequence>
<accession>A0A2T3AJ34</accession>
<keyword evidence="2" id="KW-1185">Reference proteome</keyword>
<dbReference type="Proteomes" id="UP000241462">
    <property type="component" value="Unassembled WGS sequence"/>
</dbReference>
<reference evidence="1 2" key="1">
    <citation type="journal article" date="2018" name="Mycol. Prog.">
        <title>Coniella lustricola, a new species from submerged detritus.</title>
        <authorList>
            <person name="Raudabaugh D.B."/>
            <person name="Iturriaga T."/>
            <person name="Carver A."/>
            <person name="Mondo S."/>
            <person name="Pangilinan J."/>
            <person name="Lipzen A."/>
            <person name="He G."/>
            <person name="Amirebrahimi M."/>
            <person name="Grigoriev I.V."/>
            <person name="Miller A.N."/>
        </authorList>
    </citation>
    <scope>NUCLEOTIDE SEQUENCE [LARGE SCALE GENOMIC DNA]</scope>
    <source>
        <strain evidence="1 2">B22-T-1</strain>
    </source>
</reference>
<organism evidence="1 2">
    <name type="scientific">Coniella lustricola</name>
    <dbReference type="NCBI Taxonomy" id="2025994"/>
    <lineage>
        <taxon>Eukaryota</taxon>
        <taxon>Fungi</taxon>
        <taxon>Dikarya</taxon>
        <taxon>Ascomycota</taxon>
        <taxon>Pezizomycotina</taxon>
        <taxon>Sordariomycetes</taxon>
        <taxon>Sordariomycetidae</taxon>
        <taxon>Diaporthales</taxon>
        <taxon>Schizoparmaceae</taxon>
        <taxon>Coniella</taxon>
    </lineage>
</organism>
<evidence type="ECO:0000313" key="2">
    <source>
        <dbReference type="Proteomes" id="UP000241462"/>
    </source>
</evidence>
<dbReference type="InParanoid" id="A0A2T3AJ34"/>